<name>A0A1J5Q1R0_9ZZZZ</name>
<reference evidence="1" key="1">
    <citation type="submission" date="2016-10" db="EMBL/GenBank/DDBJ databases">
        <title>Sequence of Gallionella enrichment culture.</title>
        <authorList>
            <person name="Poehlein A."/>
            <person name="Muehling M."/>
            <person name="Daniel R."/>
        </authorList>
    </citation>
    <scope>NUCLEOTIDE SEQUENCE</scope>
</reference>
<dbReference type="EMBL" id="MLJW01001669">
    <property type="protein sequence ID" value="OIQ77216.1"/>
    <property type="molecule type" value="Genomic_DNA"/>
</dbReference>
<proteinExistence type="predicted"/>
<sequence length="39" mass="4259">MKICAVVAGRLLLAGLVLADPIDGMWKTPPDQYGDYGYF</sequence>
<protein>
    <submittedName>
        <fullName evidence="1">Uncharacterized protein</fullName>
    </submittedName>
</protein>
<accession>A0A1J5Q1R0</accession>
<gene>
    <name evidence="1" type="ORF">GALL_410910</name>
</gene>
<organism evidence="1">
    <name type="scientific">mine drainage metagenome</name>
    <dbReference type="NCBI Taxonomy" id="410659"/>
    <lineage>
        <taxon>unclassified sequences</taxon>
        <taxon>metagenomes</taxon>
        <taxon>ecological metagenomes</taxon>
    </lineage>
</organism>
<evidence type="ECO:0000313" key="1">
    <source>
        <dbReference type="EMBL" id="OIQ77216.1"/>
    </source>
</evidence>
<comment type="caution">
    <text evidence="1">The sequence shown here is derived from an EMBL/GenBank/DDBJ whole genome shotgun (WGS) entry which is preliminary data.</text>
</comment>
<dbReference type="AlphaFoldDB" id="A0A1J5Q1R0"/>